<protein>
    <recommendedName>
        <fullName evidence="3">Lipoprotein</fullName>
    </recommendedName>
</protein>
<accession>A0A8J7SL27</accession>
<evidence type="ECO:0000313" key="1">
    <source>
        <dbReference type="EMBL" id="MBK1790128.1"/>
    </source>
</evidence>
<proteinExistence type="predicted"/>
<dbReference type="RefSeq" id="WP_200310167.1">
    <property type="nucleotide sequence ID" value="NZ_JAENIM010000016.1"/>
</dbReference>
<comment type="caution">
    <text evidence="1">The sequence shown here is derived from an EMBL/GenBank/DDBJ whole genome shotgun (WGS) entry which is preliminary data.</text>
</comment>
<organism evidence="1 2">
    <name type="scientific">Persicirhabdus sediminis</name>
    <dbReference type="NCBI Taxonomy" id="454144"/>
    <lineage>
        <taxon>Bacteria</taxon>
        <taxon>Pseudomonadati</taxon>
        <taxon>Verrucomicrobiota</taxon>
        <taxon>Verrucomicrobiia</taxon>
        <taxon>Verrucomicrobiales</taxon>
        <taxon>Verrucomicrobiaceae</taxon>
        <taxon>Persicirhabdus</taxon>
    </lineage>
</organism>
<dbReference type="Proteomes" id="UP000624703">
    <property type="component" value="Unassembled WGS sequence"/>
</dbReference>
<dbReference type="EMBL" id="JAENIM010000016">
    <property type="protein sequence ID" value="MBK1790128.1"/>
    <property type="molecule type" value="Genomic_DNA"/>
</dbReference>
<gene>
    <name evidence="1" type="ORF">JIN82_03040</name>
</gene>
<evidence type="ECO:0008006" key="3">
    <source>
        <dbReference type="Google" id="ProtNLM"/>
    </source>
</evidence>
<sequence length="129" mass="14445">MNKFHHLIGSIILLLASCEGLFMPKDYKNYEEWAQVEDYIIGSEYKISLVDGKTPTRLQHGKMVTVVPLVVIPAGKHVLTVIPFDSINPNKKLAESTELSVTINKSGHYRLKTVDGAPTLIDLSDEPRR</sequence>
<reference evidence="1" key="1">
    <citation type="submission" date="2021-01" db="EMBL/GenBank/DDBJ databases">
        <title>Modified the classification status of verrucomicrobia.</title>
        <authorList>
            <person name="Feng X."/>
        </authorList>
    </citation>
    <scope>NUCLEOTIDE SEQUENCE</scope>
    <source>
        <strain evidence="1">_KCTC 22039</strain>
    </source>
</reference>
<dbReference type="AlphaFoldDB" id="A0A8J7SL27"/>
<evidence type="ECO:0000313" key="2">
    <source>
        <dbReference type="Proteomes" id="UP000624703"/>
    </source>
</evidence>
<keyword evidence="2" id="KW-1185">Reference proteome</keyword>
<name>A0A8J7SL27_9BACT</name>
<dbReference type="PROSITE" id="PS51257">
    <property type="entry name" value="PROKAR_LIPOPROTEIN"/>
    <property type="match status" value="1"/>
</dbReference>